<evidence type="ECO:0000313" key="2">
    <source>
        <dbReference type="Proteomes" id="UP001148313"/>
    </source>
</evidence>
<keyword evidence="2" id="KW-1185">Reference proteome</keyword>
<proteinExistence type="predicted"/>
<dbReference type="EMBL" id="JAPJZH010000003">
    <property type="protein sequence ID" value="MDA4845166.1"/>
    <property type="molecule type" value="Genomic_DNA"/>
</dbReference>
<sequence>MCLVQEGQISTENELRLKAQINDFSQRAFAAPADIDWIVVPSGNGFTAAAPSKSVIASLHANRALSRDERVAFLGELCDICMTRTGLSANEVVTSIRNPKV</sequence>
<name>A0ABT4VKC3_9HYPH</name>
<dbReference type="Proteomes" id="UP001148313">
    <property type="component" value="Unassembled WGS sequence"/>
</dbReference>
<accession>A0ABT4VKC3</accession>
<dbReference type="RefSeq" id="WP_271088735.1">
    <property type="nucleotide sequence ID" value="NZ_JAPJZH010000003.1"/>
</dbReference>
<protein>
    <submittedName>
        <fullName evidence="1">Uncharacterized protein</fullName>
    </submittedName>
</protein>
<evidence type="ECO:0000313" key="1">
    <source>
        <dbReference type="EMBL" id="MDA4845166.1"/>
    </source>
</evidence>
<organism evidence="1 2">
    <name type="scientific">Hoeflea poritis</name>
    <dbReference type="NCBI Taxonomy" id="2993659"/>
    <lineage>
        <taxon>Bacteria</taxon>
        <taxon>Pseudomonadati</taxon>
        <taxon>Pseudomonadota</taxon>
        <taxon>Alphaproteobacteria</taxon>
        <taxon>Hyphomicrobiales</taxon>
        <taxon>Rhizobiaceae</taxon>
        <taxon>Hoeflea</taxon>
    </lineage>
</organism>
<gene>
    <name evidence="1" type="ORF">OOZ53_07370</name>
</gene>
<reference evidence="1" key="1">
    <citation type="submission" date="2022-11" db="EMBL/GenBank/DDBJ databases">
        <title>Hoeflea poritis sp. nov., isolated from scleractinian coral Porites lutea.</title>
        <authorList>
            <person name="Zhang G."/>
            <person name="Wei Q."/>
            <person name="Cai L."/>
        </authorList>
    </citation>
    <scope>NUCLEOTIDE SEQUENCE</scope>
    <source>
        <strain evidence="1">E7-10</strain>
    </source>
</reference>
<comment type="caution">
    <text evidence="1">The sequence shown here is derived from an EMBL/GenBank/DDBJ whole genome shotgun (WGS) entry which is preliminary data.</text>
</comment>